<name>A0A5B2UVY8_9HYPH</name>
<dbReference type="GO" id="GO:0003677">
    <property type="term" value="F:DNA binding"/>
    <property type="evidence" value="ECO:0007669"/>
    <property type="project" value="UniProtKB-KW"/>
</dbReference>
<evidence type="ECO:0000256" key="1">
    <source>
        <dbReference type="ARBA" id="ARBA00004496"/>
    </source>
</evidence>
<evidence type="ECO:0000256" key="2">
    <source>
        <dbReference type="ARBA" id="ARBA00022490"/>
    </source>
</evidence>
<keyword evidence="5" id="KW-0804">Transcription</keyword>
<dbReference type="PANTHER" id="PTHR33164:SF5">
    <property type="entry name" value="ORGANIC HYDROPEROXIDE RESISTANCE TRANSCRIPTIONAL REGULATOR"/>
    <property type="match status" value="1"/>
</dbReference>
<dbReference type="InterPro" id="IPR036390">
    <property type="entry name" value="WH_DNA-bd_sf"/>
</dbReference>
<dbReference type="InterPro" id="IPR000835">
    <property type="entry name" value="HTH_MarR-typ"/>
</dbReference>
<comment type="subcellular location">
    <subcellularLocation>
        <location evidence="1">Cytoplasm</location>
    </subcellularLocation>
</comment>
<dbReference type="Proteomes" id="UP000323142">
    <property type="component" value="Unassembled WGS sequence"/>
</dbReference>
<reference evidence="7 8" key="2">
    <citation type="submission" date="2019-09" db="EMBL/GenBank/DDBJ databases">
        <authorList>
            <person name="Jin C."/>
        </authorList>
    </citation>
    <scope>NUCLEOTIDE SEQUENCE [LARGE SCALE GENOMIC DNA]</scope>
    <source>
        <strain evidence="7 8">BN140002</strain>
    </source>
</reference>
<dbReference type="GO" id="GO:0003700">
    <property type="term" value="F:DNA-binding transcription factor activity"/>
    <property type="evidence" value="ECO:0007669"/>
    <property type="project" value="InterPro"/>
</dbReference>
<keyword evidence="3" id="KW-0805">Transcription regulation</keyword>
<keyword evidence="2" id="KW-0963">Cytoplasm</keyword>
<dbReference type="PROSITE" id="PS50995">
    <property type="entry name" value="HTH_MARR_2"/>
    <property type="match status" value="1"/>
</dbReference>
<evidence type="ECO:0000256" key="5">
    <source>
        <dbReference type="ARBA" id="ARBA00023163"/>
    </source>
</evidence>
<evidence type="ECO:0000313" key="8">
    <source>
        <dbReference type="Proteomes" id="UP000323142"/>
    </source>
</evidence>
<keyword evidence="8" id="KW-1185">Reference proteome</keyword>
<dbReference type="PANTHER" id="PTHR33164">
    <property type="entry name" value="TRANSCRIPTIONAL REGULATOR, MARR FAMILY"/>
    <property type="match status" value="1"/>
</dbReference>
<accession>A0A5B2UVY8</accession>
<dbReference type="GO" id="GO:0006950">
    <property type="term" value="P:response to stress"/>
    <property type="evidence" value="ECO:0007669"/>
    <property type="project" value="TreeGrafter"/>
</dbReference>
<dbReference type="Gene3D" id="1.10.10.10">
    <property type="entry name" value="Winged helix-like DNA-binding domain superfamily/Winged helix DNA-binding domain"/>
    <property type="match status" value="1"/>
</dbReference>
<protein>
    <submittedName>
        <fullName evidence="7">MarR family transcriptional regulator</fullName>
    </submittedName>
</protein>
<dbReference type="PRINTS" id="PR00598">
    <property type="entry name" value="HTHMARR"/>
</dbReference>
<dbReference type="RefSeq" id="WP_149822388.1">
    <property type="nucleotide sequence ID" value="NZ_VUOA01000085.1"/>
</dbReference>
<dbReference type="GO" id="GO:0005737">
    <property type="term" value="C:cytoplasm"/>
    <property type="evidence" value="ECO:0007669"/>
    <property type="project" value="UniProtKB-SubCell"/>
</dbReference>
<dbReference type="FunFam" id="1.10.10.10:FF:000163">
    <property type="entry name" value="MarR family transcriptional regulator"/>
    <property type="match status" value="1"/>
</dbReference>
<gene>
    <name evidence="7" type="ORF">F0L46_25335</name>
</gene>
<sequence length="152" mass="17067">MADTNDLLRLDRQLCFTVYAAHHAFTAAYKAGLEPLGLTYPQYLVLLVLWEQEGLKVKEIGKRLHLDSGTLTPLLKRMEKGGLLRRLRDAADERQVRIELTEHGRHLQAEVLKVRQEIGCALGGAEEPIQDMRARLEGVIEQLSAPGSTRSL</sequence>
<comment type="caution">
    <text evidence="7">The sequence shown here is derived from an EMBL/GenBank/DDBJ whole genome shotgun (WGS) entry which is preliminary data.</text>
</comment>
<reference evidence="7 8" key="1">
    <citation type="submission" date="2019-09" db="EMBL/GenBank/DDBJ databases">
        <title>Salinarimonas rosea gen. nov., sp. nov., a new member of the a-2 subgroup of the Proteobacteria.</title>
        <authorList>
            <person name="Liu J."/>
        </authorList>
    </citation>
    <scope>NUCLEOTIDE SEQUENCE [LARGE SCALE GENOMIC DNA]</scope>
    <source>
        <strain evidence="7 8">BN140002</strain>
    </source>
</reference>
<evidence type="ECO:0000256" key="4">
    <source>
        <dbReference type="ARBA" id="ARBA00023125"/>
    </source>
</evidence>
<feature type="domain" description="HTH marR-type" evidence="6">
    <location>
        <begin position="11"/>
        <end position="145"/>
    </location>
</feature>
<dbReference type="AlphaFoldDB" id="A0A5B2UVY8"/>
<evidence type="ECO:0000256" key="3">
    <source>
        <dbReference type="ARBA" id="ARBA00023015"/>
    </source>
</evidence>
<dbReference type="Pfam" id="PF22381">
    <property type="entry name" value="Staph_reg_Sar_Rot"/>
    <property type="match status" value="1"/>
</dbReference>
<dbReference type="OrthoDB" id="9806864at2"/>
<organism evidence="7 8">
    <name type="scientific">Salinarimonas soli</name>
    <dbReference type="NCBI Taxonomy" id="1638099"/>
    <lineage>
        <taxon>Bacteria</taxon>
        <taxon>Pseudomonadati</taxon>
        <taxon>Pseudomonadota</taxon>
        <taxon>Alphaproteobacteria</taxon>
        <taxon>Hyphomicrobiales</taxon>
        <taxon>Salinarimonadaceae</taxon>
        <taxon>Salinarimonas</taxon>
    </lineage>
</organism>
<dbReference type="EMBL" id="VUOA01000085">
    <property type="protein sequence ID" value="KAA2230874.1"/>
    <property type="molecule type" value="Genomic_DNA"/>
</dbReference>
<keyword evidence="4" id="KW-0238">DNA-binding</keyword>
<evidence type="ECO:0000313" key="7">
    <source>
        <dbReference type="EMBL" id="KAA2230874.1"/>
    </source>
</evidence>
<dbReference type="InterPro" id="IPR039422">
    <property type="entry name" value="MarR/SlyA-like"/>
</dbReference>
<dbReference type="SMART" id="SM00347">
    <property type="entry name" value="HTH_MARR"/>
    <property type="match status" value="1"/>
</dbReference>
<proteinExistence type="predicted"/>
<dbReference type="InterPro" id="IPR055166">
    <property type="entry name" value="Transc_reg_Sar_Rot_HTH"/>
</dbReference>
<dbReference type="InterPro" id="IPR036388">
    <property type="entry name" value="WH-like_DNA-bd_sf"/>
</dbReference>
<evidence type="ECO:0000259" key="6">
    <source>
        <dbReference type="PROSITE" id="PS50995"/>
    </source>
</evidence>
<dbReference type="SUPFAM" id="SSF46785">
    <property type="entry name" value="Winged helix' DNA-binding domain"/>
    <property type="match status" value="1"/>
</dbReference>